<dbReference type="EC" id="2.3.1.-" evidence="4"/>
<evidence type="ECO:0000313" key="5">
    <source>
        <dbReference type="Proteomes" id="UP001432166"/>
    </source>
</evidence>
<accession>A0ABZ1JJH5</accession>
<keyword evidence="5" id="KW-1185">Reference proteome</keyword>
<dbReference type="SUPFAM" id="SSF55729">
    <property type="entry name" value="Acyl-CoA N-acyltransferases (Nat)"/>
    <property type="match status" value="1"/>
</dbReference>
<dbReference type="PANTHER" id="PTHR43877:SF5">
    <property type="entry name" value="BLL8307 PROTEIN"/>
    <property type="match status" value="1"/>
</dbReference>
<dbReference type="Gene3D" id="3.40.630.30">
    <property type="match status" value="1"/>
</dbReference>
<evidence type="ECO:0000256" key="1">
    <source>
        <dbReference type="ARBA" id="ARBA00022679"/>
    </source>
</evidence>
<dbReference type="EMBL" id="CP108133">
    <property type="protein sequence ID" value="WTP51164.1"/>
    <property type="molecule type" value="Genomic_DNA"/>
</dbReference>
<evidence type="ECO:0000256" key="2">
    <source>
        <dbReference type="ARBA" id="ARBA00023315"/>
    </source>
</evidence>
<dbReference type="Proteomes" id="UP001432166">
    <property type="component" value="Chromosome"/>
</dbReference>
<dbReference type="InterPro" id="IPR000182">
    <property type="entry name" value="GNAT_dom"/>
</dbReference>
<evidence type="ECO:0000313" key="4">
    <source>
        <dbReference type="EMBL" id="WTP51164.1"/>
    </source>
</evidence>
<organism evidence="4 5">
    <name type="scientific">Streptomyces tauricus</name>
    <dbReference type="NCBI Taxonomy" id="68274"/>
    <lineage>
        <taxon>Bacteria</taxon>
        <taxon>Bacillati</taxon>
        <taxon>Actinomycetota</taxon>
        <taxon>Actinomycetes</taxon>
        <taxon>Kitasatosporales</taxon>
        <taxon>Streptomycetaceae</taxon>
        <taxon>Streptomyces</taxon>
        <taxon>Streptomyces aurantiacus group</taxon>
    </lineage>
</organism>
<keyword evidence="2 4" id="KW-0012">Acyltransferase</keyword>
<gene>
    <name evidence="4" type="ORF">OG288_24365</name>
</gene>
<protein>
    <submittedName>
        <fullName evidence="4">GNAT family N-acetyltransferase</fullName>
        <ecNumber evidence="4">2.3.1.-</ecNumber>
    </submittedName>
</protein>
<sequence length="153" mass="16896">MTDLRIERVRGDGTASEGLLEDWRHVHNVIVPPAALSLDEVRDRAGRYHLEVAYLDDVLVGCTTVRPPENGRATATVIVRVLPGHRRRGFGGRLHERGLALARALGATTFETVVLATNEEGLRFAQAHGYAESDRYTLPGESTLWIDLRSDKG</sequence>
<dbReference type="InterPro" id="IPR016181">
    <property type="entry name" value="Acyl_CoA_acyltransferase"/>
</dbReference>
<reference evidence="4" key="1">
    <citation type="submission" date="2022-10" db="EMBL/GenBank/DDBJ databases">
        <title>The complete genomes of actinobacterial strains from the NBC collection.</title>
        <authorList>
            <person name="Joergensen T.S."/>
            <person name="Alvarez Arevalo M."/>
            <person name="Sterndorff E.B."/>
            <person name="Faurdal D."/>
            <person name="Vuksanovic O."/>
            <person name="Mourched A.-S."/>
            <person name="Charusanti P."/>
            <person name="Shaw S."/>
            <person name="Blin K."/>
            <person name="Weber T."/>
        </authorList>
    </citation>
    <scope>NUCLEOTIDE SEQUENCE</scope>
    <source>
        <strain evidence="4">NBC_00189</strain>
    </source>
</reference>
<proteinExistence type="predicted"/>
<dbReference type="GO" id="GO:0016746">
    <property type="term" value="F:acyltransferase activity"/>
    <property type="evidence" value="ECO:0007669"/>
    <property type="project" value="UniProtKB-KW"/>
</dbReference>
<dbReference type="Pfam" id="PF00583">
    <property type="entry name" value="Acetyltransf_1"/>
    <property type="match status" value="1"/>
</dbReference>
<keyword evidence="1 4" id="KW-0808">Transferase</keyword>
<name>A0ABZ1JJH5_9ACTN</name>
<dbReference type="InterPro" id="IPR050832">
    <property type="entry name" value="Bact_Acetyltransf"/>
</dbReference>
<dbReference type="RefSeq" id="WP_265647945.1">
    <property type="nucleotide sequence ID" value="NZ_CP108133.1"/>
</dbReference>
<feature type="domain" description="N-acetyltransferase" evidence="3">
    <location>
        <begin position="4"/>
        <end position="151"/>
    </location>
</feature>
<evidence type="ECO:0000259" key="3">
    <source>
        <dbReference type="PROSITE" id="PS51186"/>
    </source>
</evidence>
<dbReference type="PANTHER" id="PTHR43877">
    <property type="entry name" value="AMINOALKYLPHOSPHONATE N-ACETYLTRANSFERASE-RELATED-RELATED"/>
    <property type="match status" value="1"/>
</dbReference>
<dbReference type="PROSITE" id="PS51186">
    <property type="entry name" value="GNAT"/>
    <property type="match status" value="1"/>
</dbReference>